<dbReference type="AlphaFoldDB" id="V4QD73"/>
<protein>
    <recommendedName>
        <fullName evidence="4">Oligosaccharide repeat unit polymerase</fullName>
    </recommendedName>
</protein>
<evidence type="ECO:0000313" key="3">
    <source>
        <dbReference type="Proteomes" id="UP000017822"/>
    </source>
</evidence>
<dbReference type="PATRIC" id="fig|1263865.4.peg.1743"/>
<evidence type="ECO:0008006" key="4">
    <source>
        <dbReference type="Google" id="ProtNLM"/>
    </source>
</evidence>
<dbReference type="InterPro" id="IPR029468">
    <property type="entry name" value="O-ag_pol_Wzy"/>
</dbReference>
<keyword evidence="1" id="KW-0812">Transmembrane</keyword>
<feature type="transmembrane region" description="Helical" evidence="1">
    <location>
        <begin position="25"/>
        <end position="42"/>
    </location>
</feature>
<accession>V4QD73</accession>
<feature type="transmembrane region" description="Helical" evidence="1">
    <location>
        <begin position="140"/>
        <end position="160"/>
    </location>
</feature>
<reference evidence="2 3" key="1">
    <citation type="submission" date="2013-07" db="EMBL/GenBank/DDBJ databases">
        <authorList>
            <person name="Schaap P.J."/>
            <person name="Mehboob F."/>
            <person name="Oosterkamp M.J."/>
            <person name="de Vos W.M."/>
            <person name="Stams A.J.M."/>
            <person name="Koehorst J.J."/>
        </authorList>
    </citation>
    <scope>NUCLEOTIDE SEQUENCE [LARGE SCALE GENOMIC DNA]</scope>
    <source>
        <strain evidence="2 3">AW-1</strain>
    </source>
</reference>
<keyword evidence="1" id="KW-1133">Transmembrane helix</keyword>
<feature type="transmembrane region" description="Helical" evidence="1">
    <location>
        <begin position="202"/>
        <end position="222"/>
    </location>
</feature>
<dbReference type="Pfam" id="PF14296">
    <property type="entry name" value="O-ag_pol_Wzy"/>
    <property type="match status" value="1"/>
</dbReference>
<evidence type="ECO:0000313" key="2">
    <source>
        <dbReference type="EMBL" id="ESQ99732.1"/>
    </source>
</evidence>
<gene>
    <name evidence="2" type="ORF">F753_09015</name>
</gene>
<feature type="transmembrane region" description="Helical" evidence="1">
    <location>
        <begin position="172"/>
        <end position="190"/>
    </location>
</feature>
<comment type="caution">
    <text evidence="2">The sequence shown here is derived from an EMBL/GenBank/DDBJ whole genome shotgun (WGS) entry which is preliminary data.</text>
</comment>
<organism evidence="2 3">
    <name type="scientific">Stutzerimonas chloritidismutans AW-1</name>
    <dbReference type="NCBI Taxonomy" id="1263865"/>
    <lineage>
        <taxon>Bacteria</taxon>
        <taxon>Pseudomonadati</taxon>
        <taxon>Pseudomonadota</taxon>
        <taxon>Gammaproteobacteria</taxon>
        <taxon>Pseudomonadales</taxon>
        <taxon>Pseudomonadaceae</taxon>
        <taxon>Stutzerimonas</taxon>
    </lineage>
</organism>
<proteinExistence type="predicted"/>
<name>V4QD73_STUCH</name>
<dbReference type="Proteomes" id="UP000017822">
    <property type="component" value="Unassembled WGS sequence"/>
</dbReference>
<keyword evidence="1" id="KW-0472">Membrane</keyword>
<evidence type="ECO:0000256" key="1">
    <source>
        <dbReference type="SAM" id="Phobius"/>
    </source>
</evidence>
<sequence length="236" mass="27108">MPMMVPLFVWIFIAAEFGKITNGKIVLLLVSLFLFGLMYGYFRHFLSFSSFSEFELSSVLERFDISGGEFASQFKNMAILIDQDLAATALGASFLKAPLFLLPGSLIDRGETLSEWFARIYFPELYQIGGGVGFSFMGELFLNFGRAGFLFYFFIGFSFAAFSKMYRRLRSVLKYFIFPIALSSLTLVFHRVESAGVLKGLAMIYFFVFFMLFIFYMKYIFFKSASLMRAYRVDSI</sequence>
<dbReference type="EMBL" id="AOFQ01000027">
    <property type="protein sequence ID" value="ESQ99732.1"/>
    <property type="molecule type" value="Genomic_DNA"/>
</dbReference>